<evidence type="ECO:0000313" key="1">
    <source>
        <dbReference type="EMBL" id="MBC2664302.1"/>
    </source>
</evidence>
<dbReference type="RefSeq" id="WP_185662570.1">
    <property type="nucleotide sequence ID" value="NZ_JACLAW010000002.1"/>
</dbReference>
<dbReference type="InterPro" id="IPR021322">
    <property type="entry name" value="DUF2924"/>
</dbReference>
<organism evidence="1 2">
    <name type="scientific">Novosphingobium flavum</name>
    <dbReference type="NCBI Taxonomy" id="1778672"/>
    <lineage>
        <taxon>Bacteria</taxon>
        <taxon>Pseudomonadati</taxon>
        <taxon>Pseudomonadota</taxon>
        <taxon>Alphaproteobacteria</taxon>
        <taxon>Sphingomonadales</taxon>
        <taxon>Sphingomonadaceae</taxon>
        <taxon>Novosphingobium</taxon>
    </lineage>
</organism>
<accession>A0A7X1KKA0</accession>
<dbReference type="Pfam" id="PF11149">
    <property type="entry name" value="DUF2924"/>
    <property type="match status" value="1"/>
</dbReference>
<protein>
    <submittedName>
        <fullName evidence="1">DUF2924 domain-containing protein</fullName>
    </submittedName>
</protein>
<dbReference type="AlphaFoldDB" id="A0A7X1KKA0"/>
<dbReference type="EMBL" id="JACLAW010000002">
    <property type="protein sequence ID" value="MBC2664302.1"/>
    <property type="molecule type" value="Genomic_DNA"/>
</dbReference>
<name>A0A7X1KKA0_9SPHN</name>
<evidence type="ECO:0000313" key="2">
    <source>
        <dbReference type="Proteomes" id="UP000566813"/>
    </source>
</evidence>
<proteinExistence type="predicted"/>
<comment type="caution">
    <text evidence="1">The sequence shown here is derived from an EMBL/GenBank/DDBJ whole genome shotgun (WGS) entry which is preliminary data.</text>
</comment>
<reference evidence="1 2" key="1">
    <citation type="submission" date="2020-08" db="EMBL/GenBank/DDBJ databases">
        <title>The genome sequence of type strain Novosphingobium flavum NBRC 111647.</title>
        <authorList>
            <person name="Liu Y."/>
        </authorList>
    </citation>
    <scope>NUCLEOTIDE SEQUENCE [LARGE SCALE GENOMIC DNA]</scope>
    <source>
        <strain evidence="1 2">NBRC 111647</strain>
    </source>
</reference>
<gene>
    <name evidence="1" type="ORF">H7F51_02085</name>
</gene>
<keyword evidence="2" id="KW-1185">Reference proteome</keyword>
<dbReference type="Proteomes" id="UP000566813">
    <property type="component" value="Unassembled WGS sequence"/>
</dbReference>
<sequence>MAKRSASQTAQAVSALETMSLGELRAEWQRRYGLPPRHRAADLLRRVLAWRIQADVHGGLDAPTRRMLEKDQAGVKISPTAGMRLARDWAGRRHEVCVIESGVVYEGCTYGSLSEVARHITGQRWNGPRFFGLRQENVR</sequence>